<dbReference type="Proteomes" id="UP000054538">
    <property type="component" value="Unassembled WGS sequence"/>
</dbReference>
<evidence type="ECO:0000313" key="1">
    <source>
        <dbReference type="EMBL" id="KIK95354.1"/>
    </source>
</evidence>
<organism evidence="1 2">
    <name type="scientific">Paxillus rubicundulus Ve08.2h10</name>
    <dbReference type="NCBI Taxonomy" id="930991"/>
    <lineage>
        <taxon>Eukaryota</taxon>
        <taxon>Fungi</taxon>
        <taxon>Dikarya</taxon>
        <taxon>Basidiomycota</taxon>
        <taxon>Agaricomycotina</taxon>
        <taxon>Agaricomycetes</taxon>
        <taxon>Agaricomycetidae</taxon>
        <taxon>Boletales</taxon>
        <taxon>Paxilineae</taxon>
        <taxon>Paxillaceae</taxon>
        <taxon>Paxillus</taxon>
    </lineage>
</organism>
<evidence type="ECO:0000313" key="2">
    <source>
        <dbReference type="Proteomes" id="UP000054538"/>
    </source>
</evidence>
<protein>
    <submittedName>
        <fullName evidence="1">Uncharacterized protein</fullName>
    </submittedName>
</protein>
<gene>
    <name evidence="1" type="ORF">PAXRUDRAFT_827115</name>
</gene>
<dbReference type="EMBL" id="KN825047">
    <property type="protein sequence ID" value="KIK95354.1"/>
    <property type="molecule type" value="Genomic_DNA"/>
</dbReference>
<reference evidence="1 2" key="1">
    <citation type="submission" date="2014-04" db="EMBL/GenBank/DDBJ databases">
        <authorList>
            <consortium name="DOE Joint Genome Institute"/>
            <person name="Kuo A."/>
            <person name="Kohler A."/>
            <person name="Jargeat P."/>
            <person name="Nagy L.G."/>
            <person name="Floudas D."/>
            <person name="Copeland A."/>
            <person name="Barry K.W."/>
            <person name="Cichocki N."/>
            <person name="Veneault-Fourrey C."/>
            <person name="LaButti K."/>
            <person name="Lindquist E.A."/>
            <person name="Lipzen A."/>
            <person name="Lundell T."/>
            <person name="Morin E."/>
            <person name="Murat C."/>
            <person name="Sun H."/>
            <person name="Tunlid A."/>
            <person name="Henrissat B."/>
            <person name="Grigoriev I.V."/>
            <person name="Hibbett D.S."/>
            <person name="Martin F."/>
            <person name="Nordberg H.P."/>
            <person name="Cantor M.N."/>
            <person name="Hua S.X."/>
        </authorList>
    </citation>
    <scope>NUCLEOTIDE SEQUENCE [LARGE SCALE GENOMIC DNA]</scope>
    <source>
        <strain evidence="1 2">Ve08.2h10</strain>
    </source>
</reference>
<name>A0A0D0E3C2_9AGAM</name>
<dbReference type="InParanoid" id="A0A0D0E3C2"/>
<sequence length="106" mass="11623">MTEPTAISLCCPGFRHHLAHGNQSSSTPSPNYCSLHLFLNLPTLASHHSSYGPTAQSPLHISTLTHPTRSFYALSTSYNYSHCHAPALEPYHNSQTSLNKSYFGPP</sequence>
<accession>A0A0D0E3C2</accession>
<reference evidence="2" key="2">
    <citation type="submission" date="2015-01" db="EMBL/GenBank/DDBJ databases">
        <title>Evolutionary Origins and Diversification of the Mycorrhizal Mutualists.</title>
        <authorList>
            <consortium name="DOE Joint Genome Institute"/>
            <consortium name="Mycorrhizal Genomics Consortium"/>
            <person name="Kohler A."/>
            <person name="Kuo A."/>
            <person name="Nagy L.G."/>
            <person name="Floudas D."/>
            <person name="Copeland A."/>
            <person name="Barry K.W."/>
            <person name="Cichocki N."/>
            <person name="Veneault-Fourrey C."/>
            <person name="LaButti K."/>
            <person name="Lindquist E.A."/>
            <person name="Lipzen A."/>
            <person name="Lundell T."/>
            <person name="Morin E."/>
            <person name="Murat C."/>
            <person name="Riley R."/>
            <person name="Ohm R."/>
            <person name="Sun H."/>
            <person name="Tunlid A."/>
            <person name="Henrissat B."/>
            <person name="Grigoriev I.V."/>
            <person name="Hibbett D.S."/>
            <person name="Martin F."/>
        </authorList>
    </citation>
    <scope>NUCLEOTIDE SEQUENCE [LARGE SCALE GENOMIC DNA]</scope>
    <source>
        <strain evidence="2">Ve08.2h10</strain>
    </source>
</reference>
<dbReference type="HOGENOM" id="CLU_2229569_0_0_1"/>
<dbReference type="AlphaFoldDB" id="A0A0D0E3C2"/>
<feature type="non-terminal residue" evidence="1">
    <location>
        <position position="106"/>
    </location>
</feature>
<proteinExistence type="predicted"/>
<keyword evidence="2" id="KW-1185">Reference proteome</keyword>